<dbReference type="Pfam" id="PF00501">
    <property type="entry name" value="AMP-binding"/>
    <property type="match status" value="1"/>
</dbReference>
<keyword evidence="3" id="KW-0547">Nucleotide-binding</keyword>
<evidence type="ECO:0000259" key="5">
    <source>
        <dbReference type="Pfam" id="PF00501"/>
    </source>
</evidence>
<gene>
    <name evidence="6" type="ORF">ALEPTO_LOCUS5474</name>
</gene>
<feature type="domain" description="AMP-dependent synthetase/ligase" evidence="5">
    <location>
        <begin position="89"/>
        <end position="345"/>
    </location>
</feature>
<evidence type="ECO:0000256" key="3">
    <source>
        <dbReference type="ARBA" id="ARBA00022741"/>
    </source>
</evidence>
<protein>
    <submittedName>
        <fullName evidence="6">4680_t:CDS:1</fullName>
    </submittedName>
</protein>
<evidence type="ECO:0000313" key="6">
    <source>
        <dbReference type="EMBL" id="CAG8542373.1"/>
    </source>
</evidence>
<dbReference type="PANTHER" id="PTHR43107">
    <property type="entry name" value="LONG-CHAIN FATTY ACID TRANSPORT PROTEIN"/>
    <property type="match status" value="1"/>
</dbReference>
<dbReference type="InterPro" id="IPR042099">
    <property type="entry name" value="ANL_N_sf"/>
</dbReference>
<dbReference type="InterPro" id="IPR020845">
    <property type="entry name" value="AMP-binding_CS"/>
</dbReference>
<keyword evidence="4" id="KW-0067">ATP-binding</keyword>
<evidence type="ECO:0000256" key="1">
    <source>
        <dbReference type="ARBA" id="ARBA00006432"/>
    </source>
</evidence>
<dbReference type="OrthoDB" id="288590at2759"/>
<evidence type="ECO:0000256" key="4">
    <source>
        <dbReference type="ARBA" id="ARBA00022840"/>
    </source>
</evidence>
<sequence length="547" mass="62336">MALPAIIGTTMAASYLDAKYGIVGDLKTVTKRNDSKIRSQIMKMDKKGYCSGYLVIEDAARRWPNKEALVFQRRSWTFAQCEQEIGKLLGIIASLINTNLRKESLKYVLNLCKPKLAIVSEELLLNIIEINDFEIPIVEFQLSNKKSTNDAYNIYDDWNATTTQTRRLYLNKLPKSNLNNFVKPKITSSDVICYIYTSGTTGLPKAVELPHTSFISKSIAPKRYGVYFFNDRRYCPLPLYHASSLIIGIFPCWGVGATFIIGRKFSASKFWDECRITNATSIQHIGEICRYLMLQQQSINDKNHKVRIIQGNGLRSDIWQAFRERFGIELIVEFYAQTDGNAFLGNRNYGLFGLGAVGRQGPLLNLLKLSEIIVKFDFEKGVPYRDPETGRCVLVNVNEPGEIIYEISPKGLIRNYLNIPQREDPRNLFDVFKKGDFWRRTGDLLVVDKDGWCYFADRIGDTFRWKGENIASQYVAKYLCAYPDVIETTVYGLPLKAYDGQAGMAALVLNSKDKDSIKKTMNVLPRFLIKRGLPDPAIPRFIRLIDV</sequence>
<dbReference type="GO" id="GO:0005886">
    <property type="term" value="C:plasma membrane"/>
    <property type="evidence" value="ECO:0007669"/>
    <property type="project" value="TreeGrafter"/>
</dbReference>
<comment type="similarity">
    <text evidence="1">Belongs to the ATP-dependent AMP-binding enzyme family.</text>
</comment>
<dbReference type="PROSITE" id="PS00455">
    <property type="entry name" value="AMP_BINDING"/>
    <property type="match status" value="1"/>
</dbReference>
<keyword evidence="7" id="KW-1185">Reference proteome</keyword>
<dbReference type="GO" id="GO:0005324">
    <property type="term" value="F:long-chain fatty acid transmembrane transporter activity"/>
    <property type="evidence" value="ECO:0007669"/>
    <property type="project" value="TreeGrafter"/>
</dbReference>
<dbReference type="GO" id="GO:0044539">
    <property type="term" value="P:long-chain fatty acid import into cell"/>
    <property type="evidence" value="ECO:0007669"/>
    <property type="project" value="TreeGrafter"/>
</dbReference>
<reference evidence="6" key="1">
    <citation type="submission" date="2021-06" db="EMBL/GenBank/DDBJ databases">
        <authorList>
            <person name="Kallberg Y."/>
            <person name="Tangrot J."/>
            <person name="Rosling A."/>
        </authorList>
    </citation>
    <scope>NUCLEOTIDE SEQUENCE</scope>
    <source>
        <strain evidence="6">FL130A</strain>
    </source>
</reference>
<dbReference type="GO" id="GO:0005524">
    <property type="term" value="F:ATP binding"/>
    <property type="evidence" value="ECO:0007669"/>
    <property type="project" value="UniProtKB-KW"/>
</dbReference>
<dbReference type="EMBL" id="CAJVPS010001548">
    <property type="protein sequence ID" value="CAG8542373.1"/>
    <property type="molecule type" value="Genomic_DNA"/>
</dbReference>
<proteinExistence type="inferred from homology"/>
<dbReference type="PANTHER" id="PTHR43107:SF15">
    <property type="entry name" value="FATTY ACID TRANSPORT PROTEIN 3, ISOFORM A"/>
    <property type="match status" value="1"/>
</dbReference>
<evidence type="ECO:0000313" key="7">
    <source>
        <dbReference type="Proteomes" id="UP000789508"/>
    </source>
</evidence>
<name>A0A9N9FM00_9GLOM</name>
<evidence type="ECO:0000256" key="2">
    <source>
        <dbReference type="ARBA" id="ARBA00022598"/>
    </source>
</evidence>
<dbReference type="GO" id="GO:0004467">
    <property type="term" value="F:long-chain fatty acid-CoA ligase activity"/>
    <property type="evidence" value="ECO:0007669"/>
    <property type="project" value="TreeGrafter"/>
</dbReference>
<keyword evidence="2" id="KW-0436">Ligase</keyword>
<dbReference type="Gene3D" id="3.40.50.12780">
    <property type="entry name" value="N-terminal domain of ligase-like"/>
    <property type="match status" value="1"/>
</dbReference>
<dbReference type="Proteomes" id="UP000789508">
    <property type="component" value="Unassembled WGS sequence"/>
</dbReference>
<dbReference type="AlphaFoldDB" id="A0A9N9FM00"/>
<dbReference type="InterPro" id="IPR000873">
    <property type="entry name" value="AMP-dep_synth/lig_dom"/>
</dbReference>
<organism evidence="6 7">
    <name type="scientific">Ambispora leptoticha</name>
    <dbReference type="NCBI Taxonomy" id="144679"/>
    <lineage>
        <taxon>Eukaryota</taxon>
        <taxon>Fungi</taxon>
        <taxon>Fungi incertae sedis</taxon>
        <taxon>Mucoromycota</taxon>
        <taxon>Glomeromycotina</taxon>
        <taxon>Glomeromycetes</taxon>
        <taxon>Archaeosporales</taxon>
        <taxon>Ambisporaceae</taxon>
        <taxon>Ambispora</taxon>
    </lineage>
</organism>
<dbReference type="SUPFAM" id="SSF56801">
    <property type="entry name" value="Acetyl-CoA synthetase-like"/>
    <property type="match status" value="1"/>
</dbReference>
<accession>A0A9N9FM00</accession>
<comment type="caution">
    <text evidence="6">The sequence shown here is derived from an EMBL/GenBank/DDBJ whole genome shotgun (WGS) entry which is preliminary data.</text>
</comment>